<evidence type="ECO:0000256" key="5">
    <source>
        <dbReference type="ARBA" id="ARBA00022960"/>
    </source>
</evidence>
<dbReference type="GO" id="GO:0008360">
    <property type="term" value="P:regulation of cell shape"/>
    <property type="evidence" value="ECO:0007669"/>
    <property type="project" value="UniProtKB-UniRule"/>
</dbReference>
<dbReference type="STRING" id="859654.BVAF_299"/>
<comment type="subcellular location">
    <subcellularLocation>
        <location evidence="8">Cell inner membrane</location>
    </subcellularLocation>
    <subcellularLocation>
        <location evidence="1">Cell membrane</location>
        <topology evidence="1">Multi-pass membrane protein</topology>
    </subcellularLocation>
</comment>
<comment type="function">
    <text evidence="8">Involved in formation of the rod shape of the cell. May also contribute to regulation of formation of penicillin-binding proteins.</text>
</comment>
<dbReference type="InterPro" id="IPR007227">
    <property type="entry name" value="Cell_shape_determining_MreD"/>
</dbReference>
<keyword evidence="4 9" id="KW-0812">Transmembrane</keyword>
<feature type="transmembrane region" description="Helical" evidence="9">
    <location>
        <begin position="34"/>
        <end position="50"/>
    </location>
</feature>
<evidence type="ECO:0000256" key="9">
    <source>
        <dbReference type="SAM" id="Phobius"/>
    </source>
</evidence>
<keyword evidence="5 8" id="KW-0133">Cell shape</keyword>
<dbReference type="NCBIfam" id="TIGR03426">
    <property type="entry name" value="shape_MreD"/>
    <property type="match status" value="1"/>
</dbReference>
<evidence type="ECO:0000256" key="3">
    <source>
        <dbReference type="ARBA" id="ARBA00022475"/>
    </source>
</evidence>
<evidence type="ECO:0000313" key="10">
    <source>
        <dbReference type="EMBL" id="ADV33697.1"/>
    </source>
</evidence>
<evidence type="ECO:0000256" key="1">
    <source>
        <dbReference type="ARBA" id="ARBA00004651"/>
    </source>
</evidence>
<dbReference type="HOGENOM" id="CLU_119315_0_1_6"/>
<name>E8Q6V0_BLOVB</name>
<evidence type="ECO:0000313" key="11">
    <source>
        <dbReference type="Proteomes" id="UP000007464"/>
    </source>
</evidence>
<dbReference type="InterPro" id="IPR026034">
    <property type="entry name" value="MreD_proteobac"/>
</dbReference>
<feature type="transmembrane region" description="Helical" evidence="9">
    <location>
        <begin position="62"/>
        <end position="90"/>
    </location>
</feature>
<evidence type="ECO:0000256" key="4">
    <source>
        <dbReference type="ARBA" id="ARBA00022692"/>
    </source>
</evidence>
<dbReference type="Proteomes" id="UP000007464">
    <property type="component" value="Chromosome"/>
</dbReference>
<dbReference type="PANTHER" id="PTHR37484">
    <property type="entry name" value="ROD SHAPE-DETERMINING PROTEIN MRED"/>
    <property type="match status" value="1"/>
</dbReference>
<evidence type="ECO:0000256" key="7">
    <source>
        <dbReference type="ARBA" id="ARBA00023136"/>
    </source>
</evidence>
<dbReference type="AlphaFoldDB" id="E8Q6V0"/>
<feature type="transmembrane region" description="Helical" evidence="9">
    <location>
        <begin position="136"/>
        <end position="155"/>
    </location>
</feature>
<dbReference type="PIRSF" id="PIRSF018472">
    <property type="entry name" value="MreD_proteobac"/>
    <property type="match status" value="1"/>
</dbReference>
<keyword evidence="6 9" id="KW-1133">Transmembrane helix</keyword>
<feature type="transmembrane region" description="Helical" evidence="9">
    <location>
        <begin position="96"/>
        <end position="115"/>
    </location>
</feature>
<keyword evidence="11" id="KW-1185">Reference proteome</keyword>
<organism evidence="10 11">
    <name type="scientific">Blochmanniella vafra (strain BVAF)</name>
    <dbReference type="NCBI Taxonomy" id="859654"/>
    <lineage>
        <taxon>Bacteria</taxon>
        <taxon>Pseudomonadati</taxon>
        <taxon>Pseudomonadota</taxon>
        <taxon>Gammaproteobacteria</taxon>
        <taxon>Enterobacterales</taxon>
        <taxon>Enterobacteriaceae</taxon>
        <taxon>ant endosymbionts</taxon>
        <taxon>Candidatus Blochmanniella</taxon>
    </lineage>
</organism>
<dbReference type="OrthoDB" id="6647425at2"/>
<proteinExistence type="inferred from homology"/>
<dbReference type="RefSeq" id="WP_013516622.1">
    <property type="nucleotide sequence ID" value="NC_014909.2"/>
</dbReference>
<protein>
    <recommendedName>
        <fullName evidence="8">Rod shape-determining protein MreD</fullName>
    </recommendedName>
</protein>
<feature type="transmembrane region" description="Helical" evidence="9">
    <location>
        <begin position="7"/>
        <end position="28"/>
    </location>
</feature>
<dbReference type="Pfam" id="PF04093">
    <property type="entry name" value="MreD"/>
    <property type="match status" value="1"/>
</dbReference>
<keyword evidence="7 8" id="KW-0472">Membrane</keyword>
<evidence type="ECO:0000256" key="8">
    <source>
        <dbReference type="PIRNR" id="PIRNR018472"/>
    </source>
</evidence>
<evidence type="ECO:0000256" key="2">
    <source>
        <dbReference type="ARBA" id="ARBA00007776"/>
    </source>
</evidence>
<dbReference type="KEGG" id="bva:BVAF_299"/>
<dbReference type="EMBL" id="CP002189">
    <property type="protein sequence ID" value="ADV33697.1"/>
    <property type="molecule type" value="Genomic_DNA"/>
</dbReference>
<keyword evidence="3 8" id="KW-1003">Cell membrane</keyword>
<dbReference type="PANTHER" id="PTHR37484:SF1">
    <property type="entry name" value="ROD SHAPE-DETERMINING PROTEIN MRED"/>
    <property type="match status" value="1"/>
</dbReference>
<dbReference type="GO" id="GO:0005886">
    <property type="term" value="C:plasma membrane"/>
    <property type="evidence" value="ECO:0007669"/>
    <property type="project" value="UniProtKB-SubCell"/>
</dbReference>
<sequence>MRHYRIVKYKIGIVCCSFIIAMVLQGVMSLVTTWYFQPSWILMVLIYWINMHPNKINIGAGFVLGLLTDCICFSTIGVHALSFSILSYVVVRKVYIFRYTSIWQQSFFVLFFSLINQSIKFLIKFFIIKNSCSPEIFWNCILDFSIWPFLVFLMSKHFTYK</sequence>
<accession>E8Q6V0</accession>
<comment type="similarity">
    <text evidence="2 8">Belongs to the MreD family.</text>
</comment>
<gene>
    <name evidence="10" type="primary">mreD</name>
    <name evidence="10" type="ordered locus">BVAF_299</name>
</gene>
<reference evidence="10 11" key="1">
    <citation type="journal article" date="2010" name="BMC Genomics">
        <title>Unprecedented loss of ammonia assimilation capability in a urease-encoding bacterial mutualist.</title>
        <authorList>
            <person name="Williams L.E."/>
            <person name="Wernegreen J.J."/>
        </authorList>
    </citation>
    <scope>NUCLEOTIDE SEQUENCE [LARGE SCALE GENOMIC DNA]</scope>
    <source>
        <strain evidence="10 11">BVAF</strain>
    </source>
</reference>
<evidence type="ECO:0000256" key="6">
    <source>
        <dbReference type="ARBA" id="ARBA00022989"/>
    </source>
</evidence>
<keyword evidence="8" id="KW-0997">Cell inner membrane</keyword>